<sequence length="29" mass="2880">MVCPAPVWSGVSTDLGMGSSAAPTRMPSS</sequence>
<evidence type="ECO:0000313" key="1">
    <source>
        <dbReference type="EMBL" id="JAD41362.1"/>
    </source>
</evidence>
<accession>A0A0A9A2T9</accession>
<dbReference type="AlphaFoldDB" id="A0A0A9A2T9"/>
<reference evidence="1" key="1">
    <citation type="submission" date="2014-09" db="EMBL/GenBank/DDBJ databases">
        <authorList>
            <person name="Magalhaes I.L.F."/>
            <person name="Oliveira U."/>
            <person name="Santos F.R."/>
            <person name="Vidigal T.H.D.A."/>
            <person name="Brescovit A.D."/>
            <person name="Santos A.J."/>
        </authorList>
    </citation>
    <scope>NUCLEOTIDE SEQUENCE</scope>
    <source>
        <tissue evidence="1">Shoot tissue taken approximately 20 cm above the soil surface</tissue>
    </source>
</reference>
<name>A0A0A9A2T9_ARUDO</name>
<reference evidence="1" key="2">
    <citation type="journal article" date="2015" name="Data Brief">
        <title>Shoot transcriptome of the giant reed, Arundo donax.</title>
        <authorList>
            <person name="Barrero R.A."/>
            <person name="Guerrero F.D."/>
            <person name="Moolhuijzen P."/>
            <person name="Goolsby J.A."/>
            <person name="Tidwell J."/>
            <person name="Bellgard S.E."/>
            <person name="Bellgard M.I."/>
        </authorList>
    </citation>
    <scope>NUCLEOTIDE SEQUENCE</scope>
    <source>
        <tissue evidence="1">Shoot tissue taken approximately 20 cm above the soil surface</tissue>
    </source>
</reference>
<organism evidence="1">
    <name type="scientific">Arundo donax</name>
    <name type="common">Giant reed</name>
    <name type="synonym">Donax arundinaceus</name>
    <dbReference type="NCBI Taxonomy" id="35708"/>
    <lineage>
        <taxon>Eukaryota</taxon>
        <taxon>Viridiplantae</taxon>
        <taxon>Streptophyta</taxon>
        <taxon>Embryophyta</taxon>
        <taxon>Tracheophyta</taxon>
        <taxon>Spermatophyta</taxon>
        <taxon>Magnoliopsida</taxon>
        <taxon>Liliopsida</taxon>
        <taxon>Poales</taxon>
        <taxon>Poaceae</taxon>
        <taxon>PACMAD clade</taxon>
        <taxon>Arundinoideae</taxon>
        <taxon>Arundineae</taxon>
        <taxon>Arundo</taxon>
    </lineage>
</organism>
<protein>
    <submittedName>
        <fullName evidence="1">Uncharacterized protein</fullName>
    </submittedName>
</protein>
<dbReference type="EMBL" id="GBRH01256533">
    <property type="protein sequence ID" value="JAD41362.1"/>
    <property type="molecule type" value="Transcribed_RNA"/>
</dbReference>
<proteinExistence type="predicted"/>